<evidence type="ECO:0000259" key="7">
    <source>
        <dbReference type="Pfam" id="PF08281"/>
    </source>
</evidence>
<evidence type="ECO:0000256" key="2">
    <source>
        <dbReference type="ARBA" id="ARBA00023015"/>
    </source>
</evidence>
<dbReference type="NCBIfam" id="TIGR02937">
    <property type="entry name" value="sigma70-ECF"/>
    <property type="match status" value="1"/>
</dbReference>
<dbReference type="InterPro" id="IPR039425">
    <property type="entry name" value="RNA_pol_sigma-70-like"/>
</dbReference>
<dbReference type="Pfam" id="PF08281">
    <property type="entry name" value="Sigma70_r4_2"/>
    <property type="match status" value="1"/>
</dbReference>
<protein>
    <submittedName>
        <fullName evidence="8">Sigma-70 family RNA polymerase sigma factor</fullName>
    </submittedName>
</protein>
<evidence type="ECO:0000256" key="5">
    <source>
        <dbReference type="ARBA" id="ARBA00023163"/>
    </source>
</evidence>
<keyword evidence="5" id="KW-0804">Transcription</keyword>
<comment type="similarity">
    <text evidence="1">Belongs to the sigma-70 factor family. ECF subfamily.</text>
</comment>
<keyword evidence="2" id="KW-0805">Transcription regulation</keyword>
<dbReference type="Proteomes" id="UP001431217">
    <property type="component" value="Unassembled WGS sequence"/>
</dbReference>
<dbReference type="PANTHER" id="PTHR43133">
    <property type="entry name" value="RNA POLYMERASE ECF-TYPE SIGMA FACTO"/>
    <property type="match status" value="1"/>
</dbReference>
<dbReference type="Gene3D" id="1.10.10.10">
    <property type="entry name" value="Winged helix-like DNA-binding domain superfamily/Winged helix DNA-binding domain"/>
    <property type="match status" value="1"/>
</dbReference>
<keyword evidence="3" id="KW-0731">Sigma factor</keyword>
<evidence type="ECO:0000256" key="4">
    <source>
        <dbReference type="ARBA" id="ARBA00023125"/>
    </source>
</evidence>
<evidence type="ECO:0000256" key="1">
    <source>
        <dbReference type="ARBA" id="ARBA00010641"/>
    </source>
</evidence>
<evidence type="ECO:0000256" key="3">
    <source>
        <dbReference type="ARBA" id="ARBA00023082"/>
    </source>
</evidence>
<dbReference type="InterPro" id="IPR013249">
    <property type="entry name" value="RNA_pol_sigma70_r4_t2"/>
</dbReference>
<dbReference type="InterPro" id="IPR007627">
    <property type="entry name" value="RNA_pol_sigma70_r2"/>
</dbReference>
<dbReference type="SUPFAM" id="SSF88946">
    <property type="entry name" value="Sigma2 domain of RNA polymerase sigma factors"/>
    <property type="match status" value="1"/>
</dbReference>
<reference evidence="8 9" key="1">
    <citation type="submission" date="2022-05" db="EMBL/GenBank/DDBJ databases">
        <title>Luteimonas sp. SX5, whole genome shotgun sequencing project.</title>
        <authorList>
            <person name="Zhao G."/>
            <person name="Shen L."/>
        </authorList>
    </citation>
    <scope>NUCLEOTIDE SEQUENCE [LARGE SCALE GENOMIC DNA]</scope>
    <source>
        <strain evidence="8 9">SX5</strain>
    </source>
</reference>
<proteinExistence type="inferred from homology"/>
<comment type="caution">
    <text evidence="8">The sequence shown here is derived from an EMBL/GenBank/DDBJ whole genome shotgun (WGS) entry which is preliminary data.</text>
</comment>
<gene>
    <name evidence="8" type="ORF">M2650_12645</name>
</gene>
<dbReference type="InterPro" id="IPR013325">
    <property type="entry name" value="RNA_pol_sigma_r2"/>
</dbReference>
<evidence type="ECO:0000259" key="6">
    <source>
        <dbReference type="Pfam" id="PF04542"/>
    </source>
</evidence>
<keyword evidence="4" id="KW-0238">DNA-binding</keyword>
<feature type="domain" description="RNA polymerase sigma factor 70 region 4 type 2" evidence="7">
    <location>
        <begin position="116"/>
        <end position="165"/>
    </location>
</feature>
<feature type="domain" description="RNA polymerase sigma-70 region 2" evidence="6">
    <location>
        <begin position="25"/>
        <end position="88"/>
    </location>
</feature>
<name>A0ABT0MMM0_9GAMM</name>
<accession>A0ABT0MMM0</accession>
<dbReference type="PANTHER" id="PTHR43133:SF8">
    <property type="entry name" value="RNA POLYMERASE SIGMA FACTOR HI_1459-RELATED"/>
    <property type="match status" value="1"/>
</dbReference>
<dbReference type="SUPFAM" id="SSF88659">
    <property type="entry name" value="Sigma3 and sigma4 domains of RNA polymerase sigma factors"/>
    <property type="match status" value="1"/>
</dbReference>
<dbReference type="CDD" id="cd06171">
    <property type="entry name" value="Sigma70_r4"/>
    <property type="match status" value="1"/>
</dbReference>
<organism evidence="8 9">
    <name type="scientific">Luteimonas galliterrae</name>
    <dbReference type="NCBI Taxonomy" id="2940486"/>
    <lineage>
        <taxon>Bacteria</taxon>
        <taxon>Pseudomonadati</taxon>
        <taxon>Pseudomonadota</taxon>
        <taxon>Gammaproteobacteria</taxon>
        <taxon>Lysobacterales</taxon>
        <taxon>Lysobacteraceae</taxon>
        <taxon>Luteimonas</taxon>
    </lineage>
</organism>
<dbReference type="InterPro" id="IPR036388">
    <property type="entry name" value="WH-like_DNA-bd_sf"/>
</dbReference>
<sequence>MSDAAAIPLWVEAARTGDGSAMDALYRRFAPVVHGILLAYVQHADADDLTQDVFETAIRRLGELREPAAFPGWIVSIARRAALDAKRRPTAMTGLELDRTASPDRPDDRLEAERSLRAIACLPEAYRETLLLRLVEGLTGPEIAERTGLAPGSVRVNLHRGMAMLRATLGSAADARGTTA</sequence>
<dbReference type="InterPro" id="IPR013324">
    <property type="entry name" value="RNA_pol_sigma_r3/r4-like"/>
</dbReference>
<dbReference type="Pfam" id="PF04542">
    <property type="entry name" value="Sigma70_r2"/>
    <property type="match status" value="1"/>
</dbReference>
<dbReference type="EMBL" id="JAMBEP010000002">
    <property type="protein sequence ID" value="MCL1635470.1"/>
    <property type="molecule type" value="Genomic_DNA"/>
</dbReference>
<dbReference type="InterPro" id="IPR014284">
    <property type="entry name" value="RNA_pol_sigma-70_dom"/>
</dbReference>
<dbReference type="RefSeq" id="WP_249475011.1">
    <property type="nucleotide sequence ID" value="NZ_JAMBEP010000002.1"/>
</dbReference>
<evidence type="ECO:0000313" key="9">
    <source>
        <dbReference type="Proteomes" id="UP001431217"/>
    </source>
</evidence>
<evidence type="ECO:0000313" key="8">
    <source>
        <dbReference type="EMBL" id="MCL1635470.1"/>
    </source>
</evidence>
<keyword evidence="9" id="KW-1185">Reference proteome</keyword>
<dbReference type="Gene3D" id="1.10.1740.10">
    <property type="match status" value="1"/>
</dbReference>